<proteinExistence type="predicted"/>
<dbReference type="Proteomes" id="UP000526734">
    <property type="component" value="Unassembled WGS sequence"/>
</dbReference>
<keyword evidence="3" id="KW-1185">Reference proteome</keyword>
<gene>
    <name evidence="2" type="ORF">H4281_04915</name>
</gene>
<accession>A0A7W3Z8Q9</accession>
<dbReference type="GO" id="GO:0003677">
    <property type="term" value="F:DNA binding"/>
    <property type="evidence" value="ECO:0007669"/>
    <property type="project" value="InterPro"/>
</dbReference>
<name>A0A7W3Z8Q9_9PSEU</name>
<dbReference type="PROSITE" id="PS50943">
    <property type="entry name" value="HTH_CROC1"/>
    <property type="match status" value="1"/>
</dbReference>
<reference evidence="2 3" key="1">
    <citation type="submission" date="2020-08" db="EMBL/GenBank/DDBJ databases">
        <title>Amycolatopsis sp. nov. DR6-1 isolated from Dendrobium heterocarpum.</title>
        <authorList>
            <person name="Tedsree N."/>
            <person name="Kuncharoen N."/>
            <person name="Likhitwitayawuid K."/>
            <person name="Tanasupawat S."/>
        </authorList>
    </citation>
    <scope>NUCLEOTIDE SEQUENCE [LARGE SCALE GENOMIC DNA]</scope>
    <source>
        <strain evidence="2 3">DR6-1</strain>
    </source>
</reference>
<dbReference type="EMBL" id="JACGZW010000002">
    <property type="protein sequence ID" value="MBB1152460.1"/>
    <property type="molecule type" value="Genomic_DNA"/>
</dbReference>
<dbReference type="SMART" id="SM00530">
    <property type="entry name" value="HTH_XRE"/>
    <property type="match status" value="1"/>
</dbReference>
<sequence>MTDESARQFGAYLKDLRAQRKQSVRGLAASAGIDSGTVSRLEQGAIHAPSPDTLKQLSTALNVPLADLFAVVGYVTPQDLPSITPYIHAKYGHLPTQARIEIADYCNQVDSHYKTHLQEGGANEGYES</sequence>
<dbReference type="SUPFAM" id="SSF47413">
    <property type="entry name" value="lambda repressor-like DNA-binding domains"/>
    <property type="match status" value="1"/>
</dbReference>
<protein>
    <submittedName>
        <fullName evidence="2">Helix-turn-helix transcriptional regulator</fullName>
    </submittedName>
</protein>
<dbReference type="InterPro" id="IPR010982">
    <property type="entry name" value="Lambda_DNA-bd_dom_sf"/>
</dbReference>
<dbReference type="CDD" id="cd00093">
    <property type="entry name" value="HTH_XRE"/>
    <property type="match status" value="1"/>
</dbReference>
<dbReference type="Pfam" id="PF13560">
    <property type="entry name" value="HTH_31"/>
    <property type="match status" value="1"/>
</dbReference>
<organism evidence="2 3">
    <name type="scientific">Amycolatopsis dendrobii</name>
    <dbReference type="NCBI Taxonomy" id="2760662"/>
    <lineage>
        <taxon>Bacteria</taxon>
        <taxon>Bacillati</taxon>
        <taxon>Actinomycetota</taxon>
        <taxon>Actinomycetes</taxon>
        <taxon>Pseudonocardiales</taxon>
        <taxon>Pseudonocardiaceae</taxon>
        <taxon>Amycolatopsis</taxon>
    </lineage>
</organism>
<dbReference type="Gene3D" id="1.10.260.40">
    <property type="entry name" value="lambda repressor-like DNA-binding domains"/>
    <property type="match status" value="1"/>
</dbReference>
<evidence type="ECO:0000259" key="1">
    <source>
        <dbReference type="PROSITE" id="PS50943"/>
    </source>
</evidence>
<dbReference type="RefSeq" id="WP_182889675.1">
    <property type="nucleotide sequence ID" value="NZ_JACGZW010000002.1"/>
</dbReference>
<evidence type="ECO:0000313" key="3">
    <source>
        <dbReference type="Proteomes" id="UP000526734"/>
    </source>
</evidence>
<evidence type="ECO:0000313" key="2">
    <source>
        <dbReference type="EMBL" id="MBB1152460.1"/>
    </source>
</evidence>
<dbReference type="InterPro" id="IPR001387">
    <property type="entry name" value="Cro/C1-type_HTH"/>
</dbReference>
<dbReference type="AlphaFoldDB" id="A0A7W3Z8Q9"/>
<feature type="domain" description="HTH cro/C1-type" evidence="1">
    <location>
        <begin position="13"/>
        <end position="68"/>
    </location>
</feature>
<comment type="caution">
    <text evidence="2">The sequence shown here is derived from an EMBL/GenBank/DDBJ whole genome shotgun (WGS) entry which is preliminary data.</text>
</comment>